<accession>A0A671SQ34</accession>
<evidence type="ECO:0000259" key="14">
    <source>
        <dbReference type="Pfam" id="PF00084"/>
    </source>
</evidence>
<dbReference type="SUPFAM" id="SSF57535">
    <property type="entry name" value="Complement control module/SCR domain"/>
    <property type="match status" value="2"/>
</dbReference>
<evidence type="ECO:0000256" key="13">
    <source>
        <dbReference type="ARBA" id="ARBA00033414"/>
    </source>
</evidence>
<keyword evidence="11" id="KW-0325">Glycoprotein</keyword>
<keyword evidence="9" id="KW-0677">Repeat</keyword>
<proteinExistence type="predicted"/>
<sequence length="126" mass="14062">LFRGDMKLGAKQNYYCESGYGKTAEEATCTRDGWTPNPLCAGMKCGPPPHVNNADTQGEWRGNIKCLMTVWEMDERGIELAFTDQQNMFAPHDDHITFKCQRGKVSVGFALRQKCNDGVITLPVCV</sequence>
<dbReference type="InterPro" id="IPR000436">
    <property type="entry name" value="Sushi_SCR_CCP_dom"/>
</dbReference>
<keyword evidence="8" id="KW-0732">Signal</keyword>
<dbReference type="InterPro" id="IPR015104">
    <property type="entry name" value="Sushi_2"/>
</dbReference>
<evidence type="ECO:0000256" key="12">
    <source>
        <dbReference type="ARBA" id="ARBA00029855"/>
    </source>
</evidence>
<name>A0A671SQ34_9TELE</name>
<evidence type="ECO:0000259" key="15">
    <source>
        <dbReference type="Pfam" id="PF09014"/>
    </source>
</evidence>
<evidence type="ECO:0000256" key="10">
    <source>
        <dbReference type="ARBA" id="ARBA00023157"/>
    </source>
</evidence>
<dbReference type="Ensembl" id="ENSSANT00000104211.1">
    <property type="protein sequence ID" value="ENSSANP00000098139.1"/>
    <property type="gene ID" value="ENSSANG00000048328.1"/>
</dbReference>
<evidence type="ECO:0000256" key="11">
    <source>
        <dbReference type="ARBA" id="ARBA00023180"/>
    </source>
</evidence>
<evidence type="ECO:0000256" key="8">
    <source>
        <dbReference type="ARBA" id="ARBA00022729"/>
    </source>
</evidence>
<dbReference type="Pfam" id="PF00084">
    <property type="entry name" value="Sushi"/>
    <property type="match status" value="1"/>
</dbReference>
<feature type="domain" description="Beta-2-glycoprotein-1 fifth" evidence="15">
    <location>
        <begin position="83"/>
        <end position="125"/>
    </location>
</feature>
<evidence type="ECO:0000256" key="3">
    <source>
        <dbReference type="ARBA" id="ARBA00004613"/>
    </source>
</evidence>
<evidence type="ECO:0000256" key="6">
    <source>
        <dbReference type="ARBA" id="ARBA00022659"/>
    </source>
</evidence>
<keyword evidence="10" id="KW-1015">Disulfide bond</keyword>
<organism evidence="16 17">
    <name type="scientific">Sinocyclocheilus anshuiensis</name>
    <dbReference type="NCBI Taxonomy" id="1608454"/>
    <lineage>
        <taxon>Eukaryota</taxon>
        <taxon>Metazoa</taxon>
        <taxon>Chordata</taxon>
        <taxon>Craniata</taxon>
        <taxon>Vertebrata</taxon>
        <taxon>Euteleostomi</taxon>
        <taxon>Actinopterygii</taxon>
        <taxon>Neopterygii</taxon>
        <taxon>Teleostei</taxon>
        <taxon>Ostariophysi</taxon>
        <taxon>Cypriniformes</taxon>
        <taxon>Cyprinidae</taxon>
        <taxon>Cyprininae</taxon>
        <taxon>Sinocyclocheilus</taxon>
    </lineage>
</organism>
<evidence type="ECO:0000256" key="5">
    <source>
        <dbReference type="ARBA" id="ARBA00022525"/>
    </source>
</evidence>
<comment type="subcellular location">
    <subcellularLocation>
        <location evidence="3">Secreted</location>
    </subcellularLocation>
    <subcellularLocation>
        <location evidence="2">Virion</location>
    </subcellularLocation>
</comment>
<dbReference type="GO" id="GO:0005576">
    <property type="term" value="C:extracellular region"/>
    <property type="evidence" value="ECO:0007669"/>
    <property type="project" value="UniProtKB-SubCell"/>
</dbReference>
<dbReference type="Gene3D" id="2.10.70.10">
    <property type="entry name" value="Complement Module, domain 1"/>
    <property type="match status" value="2"/>
</dbReference>
<reference evidence="16" key="2">
    <citation type="submission" date="2025-09" db="UniProtKB">
        <authorList>
            <consortium name="Ensembl"/>
        </authorList>
    </citation>
    <scope>IDENTIFICATION</scope>
</reference>
<dbReference type="InterPro" id="IPR051503">
    <property type="entry name" value="ComplSys_Reg/VirEntry_Med"/>
</dbReference>
<feature type="domain" description="Sushi" evidence="14">
    <location>
        <begin position="7"/>
        <end position="40"/>
    </location>
</feature>
<comment type="function">
    <text evidence="1">Binds to various kinds of negatively charged substances such as heparin, phospholipids, and dextran sulfate. May prevent activation of the intrinsic blood coagulation cascade by binding to phospholipids on the surface of damaged cells.</text>
</comment>
<protein>
    <recommendedName>
        <fullName evidence="4">Beta-2-glycoprotein 1</fullName>
    </recommendedName>
    <alternativeName>
        <fullName evidence="12">Apolipoprotein H</fullName>
    </alternativeName>
    <alternativeName>
        <fullName evidence="13">Beta-2-glycoprotein I</fullName>
    </alternativeName>
</protein>
<keyword evidence="5" id="KW-0964">Secreted</keyword>
<evidence type="ECO:0000256" key="9">
    <source>
        <dbReference type="ARBA" id="ARBA00022737"/>
    </source>
</evidence>
<dbReference type="AlphaFoldDB" id="A0A671SQ34"/>
<keyword evidence="17" id="KW-1185">Reference proteome</keyword>
<evidence type="ECO:0000256" key="4">
    <source>
        <dbReference type="ARBA" id="ARBA00020104"/>
    </source>
</evidence>
<evidence type="ECO:0000313" key="16">
    <source>
        <dbReference type="Ensembl" id="ENSSANP00000098139.1"/>
    </source>
</evidence>
<evidence type="ECO:0000313" key="17">
    <source>
        <dbReference type="Proteomes" id="UP000472260"/>
    </source>
</evidence>
<keyword evidence="7" id="KW-0358">Heparin-binding</keyword>
<evidence type="ECO:0000256" key="2">
    <source>
        <dbReference type="ARBA" id="ARBA00004328"/>
    </source>
</evidence>
<evidence type="ECO:0000256" key="1">
    <source>
        <dbReference type="ARBA" id="ARBA00003651"/>
    </source>
</evidence>
<dbReference type="PANTHER" id="PTHR45785:SF2">
    <property type="entry name" value="COMPLEMENT FACTOR H-RELATED"/>
    <property type="match status" value="1"/>
</dbReference>
<keyword evidence="6" id="KW-0768">Sushi</keyword>
<dbReference type="Proteomes" id="UP000472260">
    <property type="component" value="Unassembled WGS sequence"/>
</dbReference>
<dbReference type="PANTHER" id="PTHR45785">
    <property type="entry name" value="COMPLEMENT FACTOR H-RELATED"/>
    <property type="match status" value="1"/>
</dbReference>
<reference evidence="16" key="1">
    <citation type="submission" date="2025-08" db="UniProtKB">
        <authorList>
            <consortium name="Ensembl"/>
        </authorList>
    </citation>
    <scope>IDENTIFICATION</scope>
</reference>
<dbReference type="InterPro" id="IPR035976">
    <property type="entry name" value="Sushi/SCR/CCP_sf"/>
</dbReference>
<dbReference type="GO" id="GO:0008201">
    <property type="term" value="F:heparin binding"/>
    <property type="evidence" value="ECO:0007669"/>
    <property type="project" value="UniProtKB-KW"/>
</dbReference>
<dbReference type="Pfam" id="PF09014">
    <property type="entry name" value="Sushi_2"/>
    <property type="match status" value="1"/>
</dbReference>
<evidence type="ECO:0000256" key="7">
    <source>
        <dbReference type="ARBA" id="ARBA00022674"/>
    </source>
</evidence>